<name>A0A438EW81_VITVI</name>
<gene>
    <name evidence="1" type="ORF">CK203_068077</name>
</gene>
<proteinExistence type="predicted"/>
<dbReference type="EMBL" id="QGNW01001176">
    <property type="protein sequence ID" value="RVW51945.1"/>
    <property type="molecule type" value="Genomic_DNA"/>
</dbReference>
<organism evidence="1 2">
    <name type="scientific">Vitis vinifera</name>
    <name type="common">Grape</name>
    <dbReference type="NCBI Taxonomy" id="29760"/>
    <lineage>
        <taxon>Eukaryota</taxon>
        <taxon>Viridiplantae</taxon>
        <taxon>Streptophyta</taxon>
        <taxon>Embryophyta</taxon>
        <taxon>Tracheophyta</taxon>
        <taxon>Spermatophyta</taxon>
        <taxon>Magnoliopsida</taxon>
        <taxon>eudicotyledons</taxon>
        <taxon>Gunneridae</taxon>
        <taxon>Pentapetalae</taxon>
        <taxon>rosids</taxon>
        <taxon>Vitales</taxon>
        <taxon>Vitaceae</taxon>
        <taxon>Viteae</taxon>
        <taxon>Vitis</taxon>
    </lineage>
</organism>
<evidence type="ECO:0000313" key="1">
    <source>
        <dbReference type="EMBL" id="RVW51945.1"/>
    </source>
</evidence>
<accession>A0A438EW81</accession>
<reference evidence="1 2" key="1">
    <citation type="journal article" date="2018" name="PLoS Genet.">
        <title>Population sequencing reveals clonal diversity and ancestral inbreeding in the grapevine cultivar Chardonnay.</title>
        <authorList>
            <person name="Roach M.J."/>
            <person name="Johnson D.L."/>
            <person name="Bohlmann J."/>
            <person name="van Vuuren H.J."/>
            <person name="Jones S.J."/>
            <person name="Pretorius I.S."/>
            <person name="Schmidt S.A."/>
            <person name="Borneman A.R."/>
        </authorList>
    </citation>
    <scope>NUCLEOTIDE SEQUENCE [LARGE SCALE GENOMIC DNA]</scope>
    <source>
        <strain evidence="2">cv. Chardonnay</strain>
        <tissue evidence="1">Leaf</tissue>
    </source>
</reference>
<evidence type="ECO:0000313" key="2">
    <source>
        <dbReference type="Proteomes" id="UP000288805"/>
    </source>
</evidence>
<dbReference type="Proteomes" id="UP000288805">
    <property type="component" value="Unassembled WGS sequence"/>
</dbReference>
<comment type="caution">
    <text evidence="1">The sequence shown here is derived from an EMBL/GenBank/DDBJ whole genome shotgun (WGS) entry which is preliminary data.</text>
</comment>
<protein>
    <submittedName>
        <fullName evidence="1">Uncharacterized protein</fullName>
    </submittedName>
</protein>
<sequence length="110" mass="12871">MVVRKYGEEEGAWCFRILTEGYRVNLWKAIRCGWKGFYDRIGFRVGDVKRMWEQVGCWNPVFTRQINDWELGEVEGLLRILQGLLSKRFPHKLGVESLVDDAVLNQGCPH</sequence>
<dbReference type="AlphaFoldDB" id="A0A438EW81"/>